<sequence>MNTEFRLVANQVFLPSDMTLTGEIFLQHARKTRANAISLRKEIANYFNRQLCQVFDSDNDTETVTSTAVKQLRQVTENPKDPSEVLPTPNQSISVDRRHPGLCNLQRHSIEGISQFASVRLLRHQGAVPRRSVPRSTHLFTPASPVSKPLRRSEQDASLSDPLATKYVQ</sequence>
<organism evidence="2 3">
    <name type="scientific">Varroa destructor</name>
    <name type="common">Honeybee mite</name>
    <dbReference type="NCBI Taxonomy" id="109461"/>
    <lineage>
        <taxon>Eukaryota</taxon>
        <taxon>Metazoa</taxon>
        <taxon>Ecdysozoa</taxon>
        <taxon>Arthropoda</taxon>
        <taxon>Chelicerata</taxon>
        <taxon>Arachnida</taxon>
        <taxon>Acari</taxon>
        <taxon>Parasitiformes</taxon>
        <taxon>Mesostigmata</taxon>
        <taxon>Gamasina</taxon>
        <taxon>Dermanyssoidea</taxon>
        <taxon>Varroidae</taxon>
        <taxon>Varroa</taxon>
    </lineage>
</organism>
<dbReference type="RefSeq" id="XP_022667452.1">
    <property type="nucleotide sequence ID" value="XM_022811717.1"/>
</dbReference>
<feature type="region of interest" description="Disordered" evidence="1">
    <location>
        <begin position="75"/>
        <end position="97"/>
    </location>
</feature>
<dbReference type="EnsemblMetazoa" id="XM_022811717">
    <property type="protein sequence ID" value="XP_022667452"/>
    <property type="gene ID" value="LOC111252983"/>
</dbReference>
<dbReference type="KEGG" id="vde:111252983"/>
<proteinExistence type="predicted"/>
<reference evidence="2" key="1">
    <citation type="submission" date="2021-01" db="UniProtKB">
        <authorList>
            <consortium name="EnsemblMetazoa"/>
        </authorList>
    </citation>
    <scope>IDENTIFICATION</scope>
</reference>
<dbReference type="GeneID" id="111252983"/>
<keyword evidence="3" id="KW-1185">Reference proteome</keyword>
<dbReference type="InParanoid" id="A0A7M7KKX4"/>
<evidence type="ECO:0000256" key="1">
    <source>
        <dbReference type="SAM" id="MobiDB-lite"/>
    </source>
</evidence>
<dbReference type="AlphaFoldDB" id="A0A7M7KKX4"/>
<evidence type="ECO:0000313" key="3">
    <source>
        <dbReference type="Proteomes" id="UP000594260"/>
    </source>
</evidence>
<name>A0A7M7KKX4_VARDE</name>
<evidence type="ECO:0000313" key="2">
    <source>
        <dbReference type="EnsemblMetazoa" id="XP_022667452"/>
    </source>
</evidence>
<dbReference type="Proteomes" id="UP000594260">
    <property type="component" value="Unplaced"/>
</dbReference>
<feature type="region of interest" description="Disordered" evidence="1">
    <location>
        <begin position="128"/>
        <end position="169"/>
    </location>
</feature>
<protein>
    <submittedName>
        <fullName evidence="2">Uncharacterized protein</fullName>
    </submittedName>
</protein>
<accession>A0A7M7KKX4</accession>